<dbReference type="Gene3D" id="3.90.1640.10">
    <property type="entry name" value="inorganic pyrophosphatase (n-terminal core)"/>
    <property type="match status" value="1"/>
</dbReference>
<comment type="caution">
    <text evidence="1">The sequence shown here is derived from an EMBL/GenBank/DDBJ whole genome shotgun (WGS) entry which is preliminary data.</text>
</comment>
<dbReference type="InterPro" id="IPR051319">
    <property type="entry name" value="Oligoribo/pAp-PDE_c-di-AMP_PDE"/>
</dbReference>
<protein>
    <submittedName>
        <fullName evidence="1">Uncharacterized protein</fullName>
    </submittedName>
</protein>
<dbReference type="EMBL" id="MEVI01000003">
    <property type="protein sequence ID" value="OGC55216.1"/>
    <property type="molecule type" value="Genomic_DNA"/>
</dbReference>
<accession>A0A1F4VD65</accession>
<evidence type="ECO:0000313" key="2">
    <source>
        <dbReference type="Proteomes" id="UP000176504"/>
    </source>
</evidence>
<evidence type="ECO:0000313" key="1">
    <source>
        <dbReference type="EMBL" id="OGC55216.1"/>
    </source>
</evidence>
<reference evidence="1 2" key="1">
    <citation type="journal article" date="2016" name="Nat. Commun.">
        <title>Thousands of microbial genomes shed light on interconnected biogeochemical processes in an aquifer system.</title>
        <authorList>
            <person name="Anantharaman K."/>
            <person name="Brown C.T."/>
            <person name="Hug L.A."/>
            <person name="Sharon I."/>
            <person name="Castelle C.J."/>
            <person name="Probst A.J."/>
            <person name="Thomas B.C."/>
            <person name="Singh A."/>
            <person name="Wilkins M.J."/>
            <person name="Karaoz U."/>
            <person name="Brodie E.L."/>
            <person name="Williams K.H."/>
            <person name="Hubbard S.S."/>
            <person name="Banfield J.F."/>
        </authorList>
    </citation>
    <scope>NUCLEOTIDE SEQUENCE [LARGE SCALE GENOMIC DNA]</scope>
</reference>
<dbReference type="PANTHER" id="PTHR47618:SF1">
    <property type="entry name" value="BIFUNCTIONAL OLIGORIBONUCLEASE AND PAP PHOSPHATASE NRNA"/>
    <property type="match status" value="1"/>
</dbReference>
<name>A0A1F4VD65_UNCKA</name>
<gene>
    <name evidence="1" type="ORF">A3A78_04550</name>
</gene>
<dbReference type="AlphaFoldDB" id="A0A1F4VD65"/>
<sequence>MLVLKEGKQVTDLIYEAKNAVVIPTRGSGMDGLCAGIALYRSLKNSGKNVSFMYPYPIPFEAVNLISKDEVTPVKGTRDLVVSIDYGGTHIEKVNYVIEGNVCKIILHPVSKDFDTSRVGFSTAGFDYDLVISIGAPKLTDHGEVFNEYKEEIKKIFLINIDNSTKNENYGTLNVIEPESGGLCQLVLYKLAAWHYKVDKETAKALLAGITYNASSVEDR</sequence>
<dbReference type="Proteomes" id="UP000176504">
    <property type="component" value="Unassembled WGS sequence"/>
</dbReference>
<organism evidence="1 2">
    <name type="scientific">candidate division WWE3 bacterium RIFCSPLOWO2_01_FULL_41_18</name>
    <dbReference type="NCBI Taxonomy" id="1802625"/>
    <lineage>
        <taxon>Bacteria</taxon>
        <taxon>Katanobacteria</taxon>
    </lineage>
</organism>
<dbReference type="SUPFAM" id="SSF64182">
    <property type="entry name" value="DHH phosphoesterases"/>
    <property type="match status" value="1"/>
</dbReference>
<dbReference type="InterPro" id="IPR038763">
    <property type="entry name" value="DHH_sf"/>
</dbReference>
<proteinExistence type="predicted"/>
<dbReference type="PANTHER" id="PTHR47618">
    <property type="entry name" value="BIFUNCTIONAL OLIGORIBONUCLEASE AND PAP PHOSPHATASE NRNA"/>
    <property type="match status" value="1"/>
</dbReference>